<dbReference type="eggNOG" id="COG3344">
    <property type="taxonomic scope" value="Bacteria"/>
</dbReference>
<dbReference type="InterPro" id="IPR000477">
    <property type="entry name" value="RT_dom"/>
</dbReference>
<dbReference type="AlphaFoldDB" id="B0PDN0"/>
<dbReference type="PANTHER" id="PTHR34047:SF8">
    <property type="entry name" value="PROTEIN YKFC"/>
    <property type="match status" value="1"/>
</dbReference>
<accession>B0PDN0</accession>
<protein>
    <recommendedName>
        <fullName evidence="1">Reverse transcriptase domain-containing protein</fullName>
    </recommendedName>
</protein>
<keyword evidence="3" id="KW-1185">Reference proteome</keyword>
<comment type="caution">
    <text evidence="2">The sequence shown here is derived from an EMBL/GenBank/DDBJ whole genome shotgun (WGS) entry which is preliminary data.</text>
</comment>
<evidence type="ECO:0000313" key="3">
    <source>
        <dbReference type="Proteomes" id="UP000003803"/>
    </source>
</evidence>
<evidence type="ECO:0000259" key="1">
    <source>
        <dbReference type="PROSITE" id="PS50878"/>
    </source>
</evidence>
<sequence length="220" mass="26207">MVNFLRERIEDENFLALIWKFLRAGYMEQWQYHRTYSGTPQGSGVSPILAIIYLDKLDYFMAQYKNCFDIGSSKNRKADSGYTRSRGQYHKLKKSFAPKWQTATPEEKAEMDCRIRKTKNEMLYVPKEKWMRKLLEYHAFKIKLDENGKETWKTIHQGKLINHPDIEIISKFNVEIRDLYHYCQLAHNVSVLGKFAHIMEYSMYKTFACKYRATVSKIID</sequence>
<reference evidence="2" key="1">
    <citation type="submission" date="2007-11" db="EMBL/GenBank/DDBJ databases">
        <authorList>
            <person name="Fulton L."/>
            <person name="Clifton S."/>
            <person name="Fulton B."/>
            <person name="Xu J."/>
            <person name="Minx P."/>
            <person name="Pepin K.H."/>
            <person name="Johnson M."/>
            <person name="Thiruvilangam P."/>
            <person name="Bhonagiri V."/>
            <person name="Nash W.E."/>
            <person name="Mardis E.R."/>
            <person name="Wilson R.K."/>
        </authorList>
    </citation>
    <scope>NUCLEOTIDE SEQUENCE [LARGE SCALE GENOMIC DNA]</scope>
    <source>
        <strain evidence="2">DSM 17241</strain>
    </source>
</reference>
<organism evidence="2 3">
    <name type="scientific">Anaerotruncus colihominis DSM 17241</name>
    <dbReference type="NCBI Taxonomy" id="445972"/>
    <lineage>
        <taxon>Bacteria</taxon>
        <taxon>Bacillati</taxon>
        <taxon>Bacillota</taxon>
        <taxon>Clostridia</taxon>
        <taxon>Eubacteriales</taxon>
        <taxon>Oscillospiraceae</taxon>
        <taxon>Anaerotruncus</taxon>
    </lineage>
</organism>
<dbReference type="HOGENOM" id="CLU_1253778_0_0_9"/>
<reference evidence="2" key="2">
    <citation type="submission" date="2013-09" db="EMBL/GenBank/DDBJ databases">
        <title>Draft genome sequence of Anaerotruncus colihominis(DSM 17241).</title>
        <authorList>
            <person name="Sudarsanam P."/>
            <person name="Ley R."/>
            <person name="Guruge J."/>
            <person name="Turnbaugh P.J."/>
            <person name="Mahowald M."/>
            <person name="Liep D."/>
            <person name="Gordon J."/>
        </authorList>
    </citation>
    <scope>NUCLEOTIDE SEQUENCE</scope>
    <source>
        <strain evidence="2">DSM 17241</strain>
    </source>
</reference>
<dbReference type="InterPro" id="IPR043502">
    <property type="entry name" value="DNA/RNA_pol_sf"/>
</dbReference>
<proteinExistence type="predicted"/>
<evidence type="ECO:0000313" key="2">
    <source>
        <dbReference type="EMBL" id="EDS10583.1"/>
    </source>
</evidence>
<dbReference type="Pfam" id="PF01348">
    <property type="entry name" value="Intron_maturas2"/>
    <property type="match status" value="1"/>
</dbReference>
<dbReference type="Proteomes" id="UP000003803">
    <property type="component" value="Unassembled WGS sequence"/>
</dbReference>
<dbReference type="InterPro" id="IPR024937">
    <property type="entry name" value="Domain_X"/>
</dbReference>
<dbReference type="InterPro" id="IPR051083">
    <property type="entry name" value="GrpII_Intron_Splice-Mob/Def"/>
</dbReference>
<feature type="domain" description="Reverse transcriptase" evidence="1">
    <location>
        <begin position="1"/>
        <end position="135"/>
    </location>
</feature>
<gene>
    <name evidence="2" type="ORF">ANACOL_03185</name>
</gene>
<dbReference type="EMBL" id="ABGD02000024">
    <property type="protein sequence ID" value="EDS10583.1"/>
    <property type="molecule type" value="Genomic_DNA"/>
</dbReference>
<dbReference type="GO" id="GO:0006397">
    <property type="term" value="P:mRNA processing"/>
    <property type="evidence" value="ECO:0007669"/>
    <property type="project" value="InterPro"/>
</dbReference>
<dbReference type="PANTHER" id="PTHR34047">
    <property type="entry name" value="NUCLEAR INTRON MATURASE 1, MITOCHONDRIAL-RELATED"/>
    <property type="match status" value="1"/>
</dbReference>
<dbReference type="PROSITE" id="PS50878">
    <property type="entry name" value="RT_POL"/>
    <property type="match status" value="1"/>
</dbReference>
<name>B0PDN0_9FIRM</name>
<dbReference type="SUPFAM" id="SSF56672">
    <property type="entry name" value="DNA/RNA polymerases"/>
    <property type="match status" value="1"/>
</dbReference>